<dbReference type="EMBL" id="BAAASG010000007">
    <property type="protein sequence ID" value="GAA2489710.1"/>
    <property type="molecule type" value="Genomic_DNA"/>
</dbReference>
<reference evidence="2 3" key="1">
    <citation type="journal article" date="2019" name="Int. J. Syst. Evol. Microbiol.">
        <title>The Global Catalogue of Microorganisms (GCM) 10K type strain sequencing project: providing services to taxonomists for standard genome sequencing and annotation.</title>
        <authorList>
            <consortium name="The Broad Institute Genomics Platform"/>
            <consortium name="The Broad Institute Genome Sequencing Center for Infectious Disease"/>
            <person name="Wu L."/>
            <person name="Ma J."/>
        </authorList>
    </citation>
    <scope>NUCLEOTIDE SEQUENCE [LARGE SCALE GENOMIC DNA]</scope>
    <source>
        <strain evidence="2 3">JCM 4395</strain>
    </source>
</reference>
<evidence type="ECO:0000313" key="2">
    <source>
        <dbReference type="EMBL" id="GAA2489710.1"/>
    </source>
</evidence>
<feature type="compositionally biased region" description="Basic and acidic residues" evidence="1">
    <location>
        <begin position="1"/>
        <end position="10"/>
    </location>
</feature>
<protein>
    <submittedName>
        <fullName evidence="2">Uncharacterized protein</fullName>
    </submittedName>
</protein>
<evidence type="ECO:0000256" key="1">
    <source>
        <dbReference type="SAM" id="MobiDB-lite"/>
    </source>
</evidence>
<sequence>MRTPQGHERPAPPGRRPSHPARRRLSTRSALTVDDFRCTYRDIHAYNVEHWGLRLGQRLVGE</sequence>
<evidence type="ECO:0000313" key="3">
    <source>
        <dbReference type="Proteomes" id="UP001501777"/>
    </source>
</evidence>
<dbReference type="Proteomes" id="UP001501777">
    <property type="component" value="Unassembled WGS sequence"/>
</dbReference>
<accession>A0ABN3LT29</accession>
<feature type="compositionally biased region" description="Basic residues" evidence="1">
    <location>
        <begin position="16"/>
        <end position="26"/>
    </location>
</feature>
<gene>
    <name evidence="2" type="ORF">GCM10010276_30830</name>
</gene>
<comment type="caution">
    <text evidence="2">The sequence shown here is derived from an EMBL/GenBank/DDBJ whole genome shotgun (WGS) entry which is preliminary data.</text>
</comment>
<keyword evidence="3" id="KW-1185">Reference proteome</keyword>
<feature type="region of interest" description="Disordered" evidence="1">
    <location>
        <begin position="1"/>
        <end position="28"/>
    </location>
</feature>
<name>A0ABN3LT29_STRLO</name>
<proteinExistence type="predicted"/>
<organism evidence="2 3">
    <name type="scientific">Streptomyces longisporus</name>
    <dbReference type="NCBI Taxonomy" id="1948"/>
    <lineage>
        <taxon>Bacteria</taxon>
        <taxon>Bacillati</taxon>
        <taxon>Actinomycetota</taxon>
        <taxon>Actinomycetes</taxon>
        <taxon>Kitasatosporales</taxon>
        <taxon>Streptomycetaceae</taxon>
        <taxon>Streptomyces</taxon>
    </lineage>
</organism>